<comment type="caution">
    <text evidence="1">The sequence shown here is derived from an EMBL/GenBank/DDBJ whole genome shotgun (WGS) entry which is preliminary data.</text>
</comment>
<dbReference type="OrthoDB" id="640151at2759"/>
<keyword evidence="2" id="KW-1185">Reference proteome</keyword>
<protein>
    <submittedName>
        <fullName evidence="1">Uncharacterized protein</fullName>
    </submittedName>
</protein>
<gene>
    <name evidence="1" type="ORF">BO83DRAFT_275622</name>
</gene>
<dbReference type="VEuPathDB" id="FungiDB:BO83DRAFT_275622"/>
<dbReference type="GeneID" id="37049035"/>
<reference evidence="1" key="1">
    <citation type="submission" date="2016-12" db="EMBL/GenBank/DDBJ databases">
        <title>The genomes of Aspergillus section Nigri reveals drivers in fungal speciation.</title>
        <authorList>
            <consortium name="DOE Joint Genome Institute"/>
            <person name="Vesth T.C."/>
            <person name="Nybo J."/>
            <person name="Theobald S."/>
            <person name="Brandl J."/>
            <person name="Frisvad J.C."/>
            <person name="Nielsen K.F."/>
            <person name="Lyhne E.K."/>
            <person name="Kogle M.E."/>
            <person name="Kuo A."/>
            <person name="Riley R."/>
            <person name="Clum A."/>
            <person name="Nolan M."/>
            <person name="Lipzen A."/>
            <person name="Salamov A."/>
            <person name="Henrissat B."/>
            <person name="Wiebenga A."/>
            <person name="De vries R.P."/>
            <person name="Grigoriev I.V."/>
            <person name="Mortensen U.H."/>
            <person name="Andersen M.R."/>
            <person name="Baker S.E."/>
        </authorList>
    </citation>
    <scope>NUCLEOTIDE SEQUENCE</scope>
    <source>
        <strain evidence="1">CBS 122712</strain>
    </source>
</reference>
<evidence type="ECO:0000313" key="2">
    <source>
        <dbReference type="Proteomes" id="UP000246171"/>
    </source>
</evidence>
<evidence type="ECO:0000313" key="1">
    <source>
        <dbReference type="EMBL" id="PWY66900.1"/>
    </source>
</evidence>
<proteinExistence type="predicted"/>
<organism evidence="1 2">
    <name type="scientific">Aspergillus eucalypticola (strain CBS 122712 / IBT 29274)</name>
    <dbReference type="NCBI Taxonomy" id="1448314"/>
    <lineage>
        <taxon>Eukaryota</taxon>
        <taxon>Fungi</taxon>
        <taxon>Dikarya</taxon>
        <taxon>Ascomycota</taxon>
        <taxon>Pezizomycotina</taxon>
        <taxon>Eurotiomycetes</taxon>
        <taxon>Eurotiomycetidae</taxon>
        <taxon>Eurotiales</taxon>
        <taxon>Aspergillaceae</taxon>
        <taxon>Aspergillus</taxon>
        <taxon>Aspergillus subgen. Circumdati</taxon>
    </lineage>
</organism>
<accession>A0A317V3X6</accession>
<dbReference type="RefSeq" id="XP_025385208.1">
    <property type="nucleotide sequence ID" value="XM_025527073.1"/>
</dbReference>
<dbReference type="AlphaFoldDB" id="A0A317V3X6"/>
<sequence>GKDTYVVDVHLSPELQEWREEQHRAGRKLRNKGTGLAPISDSVRDMLNVGDWPPSLLTCAAFYGSWFADMLIGGYDPETLYSNYYTDTYFFIEHGYSKVFPGFERGLQDELDNPRARNTFGGDIRRKVAELGMVYTRRKVELEERHVKNLMNKTARLPRDEFLAVILHESSIIGMASESIARGYDPTTVAFHFMLSSPGEDMVDVGSDIPNSELFNSILNAADITDSGVATEEALTNVFTAFAHCMAPMFTEQWDYPGSRMCATLLTWHIQNDRHHYLRRAILGYPKVRQREVDQREACIEGAFDERLHTTGFSRPLKNACNGHLVCDQVQQAFDRNHGEPMLKEIWYCFIQAPLEYVKNGVIDESYEETLAERSRIAMARAASYGLNDDMAWLLCHANQHALQVERLTEAAMFGSLLDDGGLAGKLDR</sequence>
<dbReference type="Proteomes" id="UP000246171">
    <property type="component" value="Unassembled WGS sequence"/>
</dbReference>
<feature type="non-terminal residue" evidence="1">
    <location>
        <position position="429"/>
    </location>
</feature>
<name>A0A317V3X6_ASPEC</name>
<dbReference type="EMBL" id="MSFU01000023">
    <property type="protein sequence ID" value="PWY66900.1"/>
    <property type="molecule type" value="Genomic_DNA"/>
</dbReference>
<feature type="non-terminal residue" evidence="1">
    <location>
        <position position="1"/>
    </location>
</feature>